<organism evidence="8 9">
    <name type="scientific">Ectothiorhodospira haloalkaliphila</name>
    <dbReference type="NCBI Taxonomy" id="421628"/>
    <lineage>
        <taxon>Bacteria</taxon>
        <taxon>Pseudomonadati</taxon>
        <taxon>Pseudomonadota</taxon>
        <taxon>Gammaproteobacteria</taxon>
        <taxon>Chromatiales</taxon>
        <taxon>Ectothiorhodospiraceae</taxon>
        <taxon>Ectothiorhodospira</taxon>
    </lineage>
</organism>
<dbReference type="KEGG" id="hhc:M911_06420"/>
<dbReference type="SUPFAM" id="SSF53613">
    <property type="entry name" value="Ribokinase-like"/>
    <property type="match status" value="1"/>
</dbReference>
<dbReference type="Gene3D" id="3.40.1190.20">
    <property type="match status" value="1"/>
</dbReference>
<dbReference type="EMBL" id="CP007268">
    <property type="protein sequence ID" value="AHK78853.1"/>
    <property type="molecule type" value="Genomic_DNA"/>
</dbReference>
<evidence type="ECO:0000256" key="3">
    <source>
        <dbReference type="ARBA" id="ARBA00022741"/>
    </source>
</evidence>
<name>W8KI40_9GAMM</name>
<dbReference type="PIRSF" id="PIRSF000535">
    <property type="entry name" value="1PFK/6PFK/LacC"/>
    <property type="match status" value="1"/>
</dbReference>
<dbReference type="HOGENOM" id="CLU_050013_0_2_6"/>
<reference evidence="8 9" key="1">
    <citation type="journal article" date="2014" name="J Genomics">
        <title>Draft Genome Sequence of the Extremely Halophilic Phototrophic Purple Sulfur Bacterium Halorhodospira halochloris.</title>
        <authorList>
            <person name="Singh K.S."/>
            <person name="Kirksey J."/>
            <person name="Hoff W.D."/>
            <person name="Deole R."/>
        </authorList>
    </citation>
    <scope>NUCLEOTIDE SEQUENCE [LARGE SCALE GENOMIC DNA]</scope>
    <source>
        <strain evidence="8 9">A</strain>
    </source>
</reference>
<sequence>MHKRIVTLTLNPAVDSSCSANRVKAIHKVRTTNERYDPGGGGINVARVLNELEAGSFAVYLAGGRPGDVLDELITQAGVMSHRVHIMESTRMSHVVFEESSGQEFRFTPEGPQIRRNEWQGALDFIEMLDFDYVVASGSLPRGVPEDVYARLAASVKRRGGRLVLDTSGPALAAALEEGVYMAKPSRGEFAGLMGKDLEDPKDLEEAARECVAAGGVELLAITLGHDGAVLATRDGIHRLATPEVTARSAVGAGDSFVAGMTFGLSRGEDVQRAFALGVAAGTATVLTSGTELCHKSDIEHFWRLLLSGQASTAT</sequence>
<comment type="similarity">
    <text evidence="1 6">Belongs to the carbohydrate kinase PfkB family.</text>
</comment>
<feature type="domain" description="Carbohydrate kinase PfkB" evidence="7">
    <location>
        <begin position="27"/>
        <end position="294"/>
    </location>
</feature>
<evidence type="ECO:0000313" key="9">
    <source>
        <dbReference type="Proteomes" id="UP000019442"/>
    </source>
</evidence>
<dbReference type="FunFam" id="3.40.1190.20:FF:000001">
    <property type="entry name" value="Phosphofructokinase"/>
    <property type="match status" value="1"/>
</dbReference>
<reference evidence="9" key="2">
    <citation type="submission" date="2014-02" db="EMBL/GenBank/DDBJ databases">
        <title>Draft Genome Sequence of extremely halophilic bacteria Halorhodospira halochloris.</title>
        <authorList>
            <person name="Singh K.S."/>
        </authorList>
    </citation>
    <scope>NUCLEOTIDE SEQUENCE [LARGE SCALE GENOMIC DNA]</scope>
    <source>
        <strain evidence="9">A</strain>
    </source>
</reference>
<accession>W8KI40</accession>
<keyword evidence="5" id="KW-0067">ATP-binding</keyword>
<dbReference type="Pfam" id="PF00294">
    <property type="entry name" value="PfkB"/>
    <property type="match status" value="1"/>
</dbReference>
<dbReference type="Proteomes" id="UP000019442">
    <property type="component" value="Chromosome"/>
</dbReference>
<keyword evidence="2 6" id="KW-0808">Transferase</keyword>
<dbReference type="GO" id="GO:0005829">
    <property type="term" value="C:cytosol"/>
    <property type="evidence" value="ECO:0007669"/>
    <property type="project" value="TreeGrafter"/>
</dbReference>
<keyword evidence="9" id="KW-1185">Reference proteome</keyword>
<dbReference type="GO" id="GO:0005524">
    <property type="term" value="F:ATP binding"/>
    <property type="evidence" value="ECO:0007669"/>
    <property type="project" value="UniProtKB-KW"/>
</dbReference>
<keyword evidence="3" id="KW-0547">Nucleotide-binding</keyword>
<dbReference type="NCBIfam" id="TIGR03168">
    <property type="entry name" value="1-PFK"/>
    <property type="match status" value="1"/>
</dbReference>
<dbReference type="PANTHER" id="PTHR46566">
    <property type="entry name" value="1-PHOSPHOFRUCTOKINASE-RELATED"/>
    <property type="match status" value="1"/>
</dbReference>
<dbReference type="RefSeq" id="WP_025281258.1">
    <property type="nucleotide sequence ID" value="NZ_CP007268.1"/>
</dbReference>
<evidence type="ECO:0000256" key="6">
    <source>
        <dbReference type="PIRNR" id="PIRNR000535"/>
    </source>
</evidence>
<dbReference type="InterPro" id="IPR011611">
    <property type="entry name" value="PfkB_dom"/>
</dbReference>
<dbReference type="AlphaFoldDB" id="W8KI40"/>
<evidence type="ECO:0000256" key="4">
    <source>
        <dbReference type="ARBA" id="ARBA00022777"/>
    </source>
</evidence>
<dbReference type="InterPro" id="IPR029056">
    <property type="entry name" value="Ribokinase-like"/>
</dbReference>
<evidence type="ECO:0000259" key="7">
    <source>
        <dbReference type="Pfam" id="PF00294"/>
    </source>
</evidence>
<protein>
    <recommendedName>
        <fullName evidence="6">Phosphofructokinase</fullName>
    </recommendedName>
</protein>
<keyword evidence="4 8" id="KW-0418">Kinase</keyword>
<evidence type="ECO:0000256" key="5">
    <source>
        <dbReference type="ARBA" id="ARBA00022840"/>
    </source>
</evidence>
<evidence type="ECO:0000256" key="2">
    <source>
        <dbReference type="ARBA" id="ARBA00022679"/>
    </source>
</evidence>
<dbReference type="GO" id="GO:0003872">
    <property type="term" value="F:6-phosphofructokinase activity"/>
    <property type="evidence" value="ECO:0007669"/>
    <property type="project" value="TreeGrafter"/>
</dbReference>
<dbReference type="OrthoDB" id="9801219at2"/>
<evidence type="ECO:0000256" key="1">
    <source>
        <dbReference type="ARBA" id="ARBA00010688"/>
    </source>
</evidence>
<dbReference type="InterPro" id="IPR017583">
    <property type="entry name" value="Tagatose/fructose_Pkinase"/>
</dbReference>
<dbReference type="CDD" id="cd01164">
    <property type="entry name" value="FruK_PfkB_like"/>
    <property type="match status" value="1"/>
</dbReference>
<proteinExistence type="inferred from homology"/>
<dbReference type="PATRIC" id="fig|1354791.3.peg.1744"/>
<gene>
    <name evidence="8" type="ORF">M911_06420</name>
</gene>
<dbReference type="PANTHER" id="PTHR46566:SF2">
    <property type="entry name" value="ATP-DEPENDENT 6-PHOSPHOFRUCTOKINASE ISOZYME 2"/>
    <property type="match status" value="1"/>
</dbReference>
<evidence type="ECO:0000313" key="8">
    <source>
        <dbReference type="EMBL" id="AHK78853.1"/>
    </source>
</evidence>